<dbReference type="EMBL" id="JACHVS010000001">
    <property type="protein sequence ID" value="MBB2995014.1"/>
    <property type="molecule type" value="Genomic_DNA"/>
</dbReference>
<comment type="caution">
    <text evidence="3">The sequence shown here is derived from an EMBL/GenBank/DDBJ whole genome shotgun (WGS) entry which is preliminary data.</text>
</comment>
<reference evidence="3 4" key="1">
    <citation type="submission" date="2020-08" db="EMBL/GenBank/DDBJ databases">
        <title>Sequencing the genomes of 1000 actinobacteria strains.</title>
        <authorList>
            <person name="Klenk H.-P."/>
        </authorList>
    </citation>
    <scope>NUCLEOTIDE SEQUENCE [LARGE SCALE GENOMIC DNA]</scope>
    <source>
        <strain evidence="3 4">DSM 22826</strain>
    </source>
</reference>
<dbReference type="RefSeq" id="WP_183510329.1">
    <property type="nucleotide sequence ID" value="NZ_BAABGK010000020.1"/>
</dbReference>
<dbReference type="InterPro" id="IPR021517">
    <property type="entry name" value="DUF3180"/>
</dbReference>
<evidence type="ECO:0000313" key="4">
    <source>
        <dbReference type="Proteomes" id="UP000523000"/>
    </source>
</evidence>
<dbReference type="Pfam" id="PF11377">
    <property type="entry name" value="DUF3180"/>
    <property type="match status" value="1"/>
</dbReference>
<feature type="transmembrane region" description="Helical" evidence="2">
    <location>
        <begin position="114"/>
        <end position="135"/>
    </location>
</feature>
<evidence type="ECO:0000256" key="2">
    <source>
        <dbReference type="SAM" id="Phobius"/>
    </source>
</evidence>
<keyword evidence="2" id="KW-0472">Membrane</keyword>
<sequence length="166" mass="17478">MSVLRPLQLLLFFIAAVVLGWAGQQLVVSAGRSVPVLNWTALPTMAGVSALTLIMGIRVRRYTQGKLKSRLDPIAAARTLILAQASAYAGTLIGGWHVGILIELLRVTGFGSVAVRSALLMIVAAAVMVIVGWIVEQFCKVPPDDPSSPEAGHEGKDDTGYAAGTN</sequence>
<evidence type="ECO:0000313" key="3">
    <source>
        <dbReference type="EMBL" id="MBB2995014.1"/>
    </source>
</evidence>
<protein>
    <submittedName>
        <fullName evidence="3">TRAP-type C4-dicarboxylate transport system permease small subunit</fullName>
    </submittedName>
</protein>
<organism evidence="3 4">
    <name type="scientific">Paeniglutamicibacter cryotolerans</name>
    <dbReference type="NCBI Taxonomy" id="670079"/>
    <lineage>
        <taxon>Bacteria</taxon>
        <taxon>Bacillati</taxon>
        <taxon>Actinomycetota</taxon>
        <taxon>Actinomycetes</taxon>
        <taxon>Micrococcales</taxon>
        <taxon>Micrococcaceae</taxon>
        <taxon>Paeniglutamicibacter</taxon>
    </lineage>
</organism>
<dbReference type="AlphaFoldDB" id="A0A839QJU6"/>
<feature type="region of interest" description="Disordered" evidence="1">
    <location>
        <begin position="144"/>
        <end position="166"/>
    </location>
</feature>
<dbReference type="Proteomes" id="UP000523000">
    <property type="component" value="Unassembled WGS sequence"/>
</dbReference>
<gene>
    <name evidence="3" type="ORF">E9229_001205</name>
</gene>
<keyword evidence="2" id="KW-1133">Transmembrane helix</keyword>
<name>A0A839QJU6_9MICC</name>
<feature type="transmembrane region" description="Helical" evidence="2">
    <location>
        <begin position="39"/>
        <end position="59"/>
    </location>
</feature>
<keyword evidence="4" id="KW-1185">Reference proteome</keyword>
<proteinExistence type="predicted"/>
<keyword evidence="2" id="KW-0812">Transmembrane</keyword>
<accession>A0A839QJU6</accession>
<feature type="transmembrane region" description="Helical" evidence="2">
    <location>
        <begin position="80"/>
        <end position="102"/>
    </location>
</feature>
<evidence type="ECO:0000256" key="1">
    <source>
        <dbReference type="SAM" id="MobiDB-lite"/>
    </source>
</evidence>